<gene>
    <name evidence="5" type="ORF">DXC51_11570</name>
</gene>
<dbReference type="Pfam" id="PF02518">
    <property type="entry name" value="HATPase_c"/>
    <property type="match status" value="1"/>
</dbReference>
<feature type="domain" description="Signal transduction histidine kinase internal region" evidence="4">
    <location>
        <begin position="363"/>
        <end position="435"/>
    </location>
</feature>
<protein>
    <submittedName>
        <fullName evidence="5">Uncharacterized protein</fullName>
    </submittedName>
</protein>
<dbReference type="GO" id="GO:0016020">
    <property type="term" value="C:membrane"/>
    <property type="evidence" value="ECO:0007669"/>
    <property type="project" value="InterPro"/>
</dbReference>
<feature type="transmembrane region" description="Helical" evidence="2">
    <location>
        <begin position="269"/>
        <end position="288"/>
    </location>
</feature>
<feature type="coiled-coil region" evidence="1">
    <location>
        <begin position="323"/>
        <end position="357"/>
    </location>
</feature>
<dbReference type="InterPro" id="IPR003594">
    <property type="entry name" value="HATPase_dom"/>
</dbReference>
<dbReference type="AlphaFoldDB" id="A0A3E3I4N6"/>
<dbReference type="Pfam" id="PF06580">
    <property type="entry name" value="His_kinase"/>
    <property type="match status" value="1"/>
</dbReference>
<evidence type="ECO:0000259" key="4">
    <source>
        <dbReference type="Pfam" id="PF06580"/>
    </source>
</evidence>
<evidence type="ECO:0000256" key="1">
    <source>
        <dbReference type="SAM" id="Coils"/>
    </source>
</evidence>
<dbReference type="RefSeq" id="WP_117544620.1">
    <property type="nucleotide sequence ID" value="NZ_JBKVLI010000002.1"/>
</dbReference>
<dbReference type="Gene3D" id="3.30.565.10">
    <property type="entry name" value="Histidine kinase-like ATPase, C-terminal domain"/>
    <property type="match status" value="1"/>
</dbReference>
<feature type="domain" description="Histidine kinase/HSP90-like ATPase" evidence="3">
    <location>
        <begin position="459"/>
        <end position="566"/>
    </location>
</feature>
<sequence>MRSKKRSIKRYLLIGGIGGSVLLLLLLLCFGGYIILQYRHVYKRDHEIMTSDYAQQLAQDISSMEAYIKNLYGNNVHYQILKRSQITESQWMLASYYLNNNFSSRADNLDYFGGIFYYDKAWDSLHSEFSGFTFTGDSYRLNQAIKQEARAHMDEKMPYKEIMTYEGEAYLLYILGDRGKLLGYTVNLSQYFVLRENMQLVISDGEGNILVNQGDMLLEEEAIAQKLRSNTERAGLMYMISRKDLEGENLRILLVHKDEKLAFWNQMEFWLLFILIPLTAFAVLWNVYRFVKRIIYQPIDHFVHRLTEMKKGELPENFGEAGKENQLEEIRLINEKLDELITEMGKLEQERYEKEKEANAALLQYYQLQVRPHFFLNCLNIVASLLNENDVDTVKTMIYAVSRHFRYVFQDSDSLVTLAEEIEEVKAYCNIYIIRNAMPILLQIQLDEEDESYQVPILCIQTFVENSIKHAVSKNRVLSISIMADRIEDEEQRYIRIRISDNGEGYQPQRLEELNRPVTQFQYHSRQVGVDNIKYRIYLLYGERARLYFYNSPTGGAVTEILLPREENEHTDNR</sequence>
<keyword evidence="6" id="KW-1185">Reference proteome</keyword>
<keyword evidence="1" id="KW-0175">Coiled coil</keyword>
<dbReference type="GeneID" id="97987494"/>
<dbReference type="PANTHER" id="PTHR34220">
    <property type="entry name" value="SENSOR HISTIDINE KINASE YPDA"/>
    <property type="match status" value="1"/>
</dbReference>
<keyword evidence="2" id="KW-0812">Transmembrane</keyword>
<organism evidence="5 6">
    <name type="scientific">Eisenbergiella massiliensis</name>
    <dbReference type="NCBI Taxonomy" id="1720294"/>
    <lineage>
        <taxon>Bacteria</taxon>
        <taxon>Bacillati</taxon>
        <taxon>Bacillota</taxon>
        <taxon>Clostridia</taxon>
        <taxon>Lachnospirales</taxon>
        <taxon>Lachnospiraceae</taxon>
        <taxon>Eisenbergiella</taxon>
    </lineage>
</organism>
<dbReference type="Proteomes" id="UP000260812">
    <property type="component" value="Unassembled WGS sequence"/>
</dbReference>
<evidence type="ECO:0000313" key="5">
    <source>
        <dbReference type="EMBL" id="RGE60234.1"/>
    </source>
</evidence>
<evidence type="ECO:0000313" key="6">
    <source>
        <dbReference type="Proteomes" id="UP000260812"/>
    </source>
</evidence>
<proteinExistence type="predicted"/>
<evidence type="ECO:0000256" key="2">
    <source>
        <dbReference type="SAM" id="Phobius"/>
    </source>
</evidence>
<dbReference type="InterPro" id="IPR036890">
    <property type="entry name" value="HATPase_C_sf"/>
</dbReference>
<comment type="caution">
    <text evidence="5">The sequence shown here is derived from an EMBL/GenBank/DDBJ whole genome shotgun (WGS) entry which is preliminary data.</text>
</comment>
<dbReference type="InterPro" id="IPR050640">
    <property type="entry name" value="Bact_2-comp_sensor_kinase"/>
</dbReference>
<accession>A0A3E3I4N6</accession>
<dbReference type="PANTHER" id="PTHR34220:SF7">
    <property type="entry name" value="SENSOR HISTIDINE KINASE YPDA"/>
    <property type="match status" value="1"/>
</dbReference>
<keyword evidence="2" id="KW-1133">Transmembrane helix</keyword>
<evidence type="ECO:0000259" key="3">
    <source>
        <dbReference type="Pfam" id="PF02518"/>
    </source>
</evidence>
<dbReference type="InterPro" id="IPR010559">
    <property type="entry name" value="Sig_transdc_His_kin_internal"/>
</dbReference>
<dbReference type="GO" id="GO:0000155">
    <property type="term" value="F:phosphorelay sensor kinase activity"/>
    <property type="evidence" value="ECO:0007669"/>
    <property type="project" value="InterPro"/>
</dbReference>
<dbReference type="SUPFAM" id="SSF55874">
    <property type="entry name" value="ATPase domain of HSP90 chaperone/DNA topoisomerase II/histidine kinase"/>
    <property type="match status" value="1"/>
</dbReference>
<dbReference type="EMBL" id="QVLV01000007">
    <property type="protein sequence ID" value="RGE60234.1"/>
    <property type="molecule type" value="Genomic_DNA"/>
</dbReference>
<name>A0A3E3I4N6_9FIRM</name>
<keyword evidence="2" id="KW-0472">Membrane</keyword>
<reference evidence="5" key="1">
    <citation type="submission" date="2018-08" db="EMBL/GenBank/DDBJ databases">
        <title>A genome reference for cultivated species of the human gut microbiota.</title>
        <authorList>
            <person name="Zou Y."/>
            <person name="Xue W."/>
            <person name="Luo G."/>
        </authorList>
    </citation>
    <scope>NUCLEOTIDE SEQUENCE [LARGE SCALE GENOMIC DNA]</scope>
    <source>
        <strain evidence="5">TF05-5AC</strain>
    </source>
</reference>
<feature type="transmembrane region" description="Helical" evidence="2">
    <location>
        <begin position="12"/>
        <end position="36"/>
    </location>
</feature>